<feature type="region of interest" description="Disordered" evidence="1">
    <location>
        <begin position="65"/>
        <end position="89"/>
    </location>
</feature>
<keyword evidence="2" id="KW-1185">Reference proteome</keyword>
<proteinExistence type="predicted"/>
<evidence type="ECO:0000313" key="2">
    <source>
        <dbReference type="Proteomes" id="UP000095287"/>
    </source>
</evidence>
<dbReference type="WBParaSite" id="L893_g10749.t1">
    <property type="protein sequence ID" value="L893_g10749.t1"/>
    <property type="gene ID" value="L893_g10749"/>
</dbReference>
<accession>A0A1I7XYZ3</accession>
<sequence>MGCKAAARPKSAKRRRILPKAVSKPRTSVGGTLMGKCRINDKQPNYKQMPLLKMLKDNKRTQHFAPEQRLAAQKKSWRQRHVSKEYRDV</sequence>
<evidence type="ECO:0000256" key="1">
    <source>
        <dbReference type="SAM" id="MobiDB-lite"/>
    </source>
</evidence>
<name>A0A1I7XYZ3_9BILA</name>
<organism evidence="2 3">
    <name type="scientific">Steinernema glaseri</name>
    <dbReference type="NCBI Taxonomy" id="37863"/>
    <lineage>
        <taxon>Eukaryota</taxon>
        <taxon>Metazoa</taxon>
        <taxon>Ecdysozoa</taxon>
        <taxon>Nematoda</taxon>
        <taxon>Chromadorea</taxon>
        <taxon>Rhabditida</taxon>
        <taxon>Tylenchina</taxon>
        <taxon>Panagrolaimomorpha</taxon>
        <taxon>Strongyloidoidea</taxon>
        <taxon>Steinernematidae</taxon>
        <taxon>Steinernema</taxon>
    </lineage>
</organism>
<dbReference type="AlphaFoldDB" id="A0A1I7XYZ3"/>
<dbReference type="Proteomes" id="UP000095287">
    <property type="component" value="Unplaced"/>
</dbReference>
<reference evidence="3" key="1">
    <citation type="submission" date="2016-11" db="UniProtKB">
        <authorList>
            <consortium name="WormBaseParasite"/>
        </authorList>
    </citation>
    <scope>IDENTIFICATION</scope>
</reference>
<protein>
    <submittedName>
        <fullName evidence="3">60S ribosomal protein L29</fullName>
    </submittedName>
</protein>
<feature type="region of interest" description="Disordered" evidence="1">
    <location>
        <begin position="1"/>
        <end position="39"/>
    </location>
</feature>
<evidence type="ECO:0000313" key="3">
    <source>
        <dbReference type="WBParaSite" id="L893_g10749.t1"/>
    </source>
</evidence>